<sequence length="341" mass="37028">MTDAPSAARLPAGEKPDARIRGIGVQASGDDHRSLGRRPEVVDGPDQPQCLLLARNLQDPAPYADRVDDLVLRRGAGGVFLVPDAARPSAYTLRMGRTDQSYVDLDDPRYLEFDYVQRLADALDLVAPPGERIRIVHVGGALMTLPRYVAATRPHSAQIVLEPDAELTEFVRRHVPLPRQSGIKVRATAGREGIAELRDDYADVVIVDAFAGARVPAELTTTEFFADVRRVLGSGGVLMLNITDRGLEYARRVAAAAAKTFARVTLCTEPSTLKGRRFGNIIVLAADRELPLDELAARSARSAYPYRVLTGARLEQLISGAAPFTDADSSASPEPPVTRFR</sequence>
<feature type="compositionally biased region" description="Basic and acidic residues" evidence="2">
    <location>
        <begin position="29"/>
        <end position="41"/>
    </location>
</feature>
<accession>A0A917SAP8</accession>
<evidence type="ECO:0000313" key="4">
    <source>
        <dbReference type="Proteomes" id="UP000613840"/>
    </source>
</evidence>
<evidence type="ECO:0000313" key="3">
    <source>
        <dbReference type="EMBL" id="GGL64792.1"/>
    </source>
</evidence>
<evidence type="ECO:0000256" key="2">
    <source>
        <dbReference type="SAM" id="MobiDB-lite"/>
    </source>
</evidence>
<keyword evidence="1" id="KW-0620">Polyamine biosynthesis</keyword>
<organism evidence="3 4">
    <name type="scientific">Microlunatus endophyticus</name>
    <dbReference type="NCBI Taxonomy" id="1716077"/>
    <lineage>
        <taxon>Bacteria</taxon>
        <taxon>Bacillati</taxon>
        <taxon>Actinomycetota</taxon>
        <taxon>Actinomycetes</taxon>
        <taxon>Propionibacteriales</taxon>
        <taxon>Propionibacteriaceae</taxon>
        <taxon>Microlunatus</taxon>
    </lineage>
</organism>
<protein>
    <recommendedName>
        <fullName evidence="5">Spermidine synthase</fullName>
    </recommendedName>
</protein>
<dbReference type="SUPFAM" id="SSF53335">
    <property type="entry name" value="S-adenosyl-L-methionine-dependent methyltransferases"/>
    <property type="match status" value="1"/>
</dbReference>
<dbReference type="Gene3D" id="3.40.50.150">
    <property type="entry name" value="Vaccinia Virus protein VP39"/>
    <property type="match status" value="1"/>
</dbReference>
<dbReference type="PANTHER" id="PTHR43317:SF1">
    <property type="entry name" value="THERMOSPERMINE SYNTHASE ACAULIS5"/>
    <property type="match status" value="1"/>
</dbReference>
<evidence type="ECO:0008006" key="5">
    <source>
        <dbReference type="Google" id="ProtNLM"/>
    </source>
</evidence>
<dbReference type="EMBL" id="BMMZ01000005">
    <property type="protein sequence ID" value="GGL64792.1"/>
    <property type="molecule type" value="Genomic_DNA"/>
</dbReference>
<keyword evidence="4" id="KW-1185">Reference proteome</keyword>
<reference evidence="3" key="2">
    <citation type="submission" date="2020-09" db="EMBL/GenBank/DDBJ databases">
        <authorList>
            <person name="Sun Q."/>
            <person name="Zhou Y."/>
        </authorList>
    </citation>
    <scope>NUCLEOTIDE SEQUENCE</scope>
    <source>
        <strain evidence="3">CGMCC 4.7306</strain>
    </source>
</reference>
<dbReference type="NCBIfam" id="NF037959">
    <property type="entry name" value="MFS_SpdSyn"/>
    <property type="match status" value="1"/>
</dbReference>
<dbReference type="PANTHER" id="PTHR43317">
    <property type="entry name" value="THERMOSPERMINE SYNTHASE ACAULIS5"/>
    <property type="match status" value="1"/>
</dbReference>
<dbReference type="InterPro" id="IPR029063">
    <property type="entry name" value="SAM-dependent_MTases_sf"/>
</dbReference>
<name>A0A917SAP8_9ACTN</name>
<comment type="caution">
    <text evidence="3">The sequence shown here is derived from an EMBL/GenBank/DDBJ whole genome shotgun (WGS) entry which is preliminary data.</text>
</comment>
<gene>
    <name evidence="3" type="ORF">GCM10011575_23960</name>
</gene>
<feature type="region of interest" description="Disordered" evidence="2">
    <location>
        <begin position="1"/>
        <end position="43"/>
    </location>
</feature>
<dbReference type="CDD" id="cd02440">
    <property type="entry name" value="AdoMet_MTases"/>
    <property type="match status" value="1"/>
</dbReference>
<dbReference type="GO" id="GO:0006596">
    <property type="term" value="P:polyamine biosynthetic process"/>
    <property type="evidence" value="ECO:0007669"/>
    <property type="project" value="UniProtKB-KW"/>
</dbReference>
<dbReference type="Proteomes" id="UP000613840">
    <property type="component" value="Unassembled WGS sequence"/>
</dbReference>
<reference evidence="3" key="1">
    <citation type="journal article" date="2014" name="Int. J. Syst. Evol. Microbiol.">
        <title>Complete genome sequence of Corynebacterium casei LMG S-19264T (=DSM 44701T), isolated from a smear-ripened cheese.</title>
        <authorList>
            <consortium name="US DOE Joint Genome Institute (JGI-PGF)"/>
            <person name="Walter F."/>
            <person name="Albersmeier A."/>
            <person name="Kalinowski J."/>
            <person name="Ruckert C."/>
        </authorList>
    </citation>
    <scope>NUCLEOTIDE SEQUENCE</scope>
    <source>
        <strain evidence="3">CGMCC 4.7306</strain>
    </source>
</reference>
<evidence type="ECO:0000256" key="1">
    <source>
        <dbReference type="ARBA" id="ARBA00023115"/>
    </source>
</evidence>
<dbReference type="AlphaFoldDB" id="A0A917SAP8"/>
<proteinExistence type="predicted"/>